<dbReference type="InterPro" id="IPR050508">
    <property type="entry name" value="Methyltransf_Superfamily"/>
</dbReference>
<evidence type="ECO:0000259" key="1">
    <source>
        <dbReference type="Pfam" id="PF13649"/>
    </source>
</evidence>
<dbReference type="AlphaFoldDB" id="A0A3M2MCF9"/>
<dbReference type="Proteomes" id="UP000278673">
    <property type="component" value="Unassembled WGS sequence"/>
</dbReference>
<dbReference type="GO" id="GO:0008168">
    <property type="term" value="F:methyltransferase activity"/>
    <property type="evidence" value="ECO:0007669"/>
    <property type="project" value="UniProtKB-KW"/>
</dbReference>
<keyword evidence="2" id="KW-0489">Methyltransferase</keyword>
<sequence length="217" mass="23886">MTQQPNLDQPPAAFWEEVYRPHRDSPAIWGTRVNPLLSEVAAGLKAGDALDLGCGAGGDAVWLARRGWRVTAVDISTTAIEQLRYCARDQGLDRLVTAEHHDLAYSFPEGEFDLVSAQYLHTPYALPRSAVLRTGAHALRPGGRLLIVDHGSIAPWSWNQNPDVQRPTPDEIHAELALPASTWTIERSDRPRREANGPDGQTAVVTDHVLLVRRTAP</sequence>
<evidence type="ECO:0000313" key="2">
    <source>
        <dbReference type="EMBL" id="RMI46690.1"/>
    </source>
</evidence>
<dbReference type="PANTHER" id="PTHR42912:SF93">
    <property type="entry name" value="N6-ADENOSINE-METHYLTRANSFERASE TMT1A"/>
    <property type="match status" value="1"/>
</dbReference>
<dbReference type="GO" id="GO:0032259">
    <property type="term" value="P:methylation"/>
    <property type="evidence" value="ECO:0007669"/>
    <property type="project" value="UniProtKB-KW"/>
</dbReference>
<keyword evidence="3" id="KW-1185">Reference proteome</keyword>
<protein>
    <submittedName>
        <fullName evidence="2">Class I SAM-dependent methyltransferase</fullName>
    </submittedName>
</protein>
<dbReference type="Pfam" id="PF13649">
    <property type="entry name" value="Methyltransf_25"/>
    <property type="match status" value="1"/>
</dbReference>
<gene>
    <name evidence="2" type="ORF">EBN88_00180</name>
</gene>
<keyword evidence="2" id="KW-0808">Transferase</keyword>
<proteinExistence type="predicted"/>
<name>A0A3M2MCF9_9ACTN</name>
<comment type="caution">
    <text evidence="2">The sequence shown here is derived from an EMBL/GenBank/DDBJ whole genome shotgun (WGS) entry which is preliminary data.</text>
</comment>
<reference evidence="2 3" key="1">
    <citation type="submission" date="2018-10" db="EMBL/GenBank/DDBJ databases">
        <title>Isolation, diversity and antifungal activity of actinobacteria from wheat.</title>
        <authorList>
            <person name="Han C."/>
        </authorList>
    </citation>
    <scope>NUCLEOTIDE SEQUENCE [LARGE SCALE GENOMIC DNA]</scope>
    <source>
        <strain evidence="2 3">NEAU-YY642</strain>
    </source>
</reference>
<dbReference type="SUPFAM" id="SSF53335">
    <property type="entry name" value="S-adenosyl-L-methionine-dependent methyltransferases"/>
    <property type="match status" value="1"/>
</dbReference>
<organism evidence="2 3">
    <name type="scientific">Streptomyces triticirhizae</name>
    <dbReference type="NCBI Taxonomy" id="2483353"/>
    <lineage>
        <taxon>Bacteria</taxon>
        <taxon>Bacillati</taxon>
        <taxon>Actinomycetota</taxon>
        <taxon>Actinomycetes</taxon>
        <taxon>Kitasatosporales</taxon>
        <taxon>Streptomycetaceae</taxon>
        <taxon>Streptomyces</taxon>
    </lineage>
</organism>
<dbReference type="RefSeq" id="WP_122181691.1">
    <property type="nucleotide sequence ID" value="NZ_RFFJ01000001.1"/>
</dbReference>
<dbReference type="InterPro" id="IPR041698">
    <property type="entry name" value="Methyltransf_25"/>
</dbReference>
<dbReference type="PANTHER" id="PTHR42912">
    <property type="entry name" value="METHYLTRANSFERASE"/>
    <property type="match status" value="1"/>
</dbReference>
<feature type="domain" description="Methyltransferase" evidence="1">
    <location>
        <begin position="50"/>
        <end position="143"/>
    </location>
</feature>
<dbReference type="InterPro" id="IPR029063">
    <property type="entry name" value="SAM-dependent_MTases_sf"/>
</dbReference>
<dbReference type="Gene3D" id="3.40.50.150">
    <property type="entry name" value="Vaccinia Virus protein VP39"/>
    <property type="match status" value="1"/>
</dbReference>
<evidence type="ECO:0000313" key="3">
    <source>
        <dbReference type="Proteomes" id="UP000278673"/>
    </source>
</evidence>
<dbReference type="CDD" id="cd02440">
    <property type="entry name" value="AdoMet_MTases"/>
    <property type="match status" value="1"/>
</dbReference>
<dbReference type="EMBL" id="RFFJ01000001">
    <property type="protein sequence ID" value="RMI46690.1"/>
    <property type="molecule type" value="Genomic_DNA"/>
</dbReference>
<accession>A0A3M2MCF9</accession>